<reference evidence="2 3" key="1">
    <citation type="submission" date="2019-03" db="EMBL/GenBank/DDBJ databases">
        <title>Rhodosporidium diobovatum UCD-FST 08-225 genome sequencing, assembly, and annotation.</title>
        <authorList>
            <person name="Fakankun I.U."/>
            <person name="Fristensky B."/>
            <person name="Levin D.B."/>
        </authorList>
    </citation>
    <scope>NUCLEOTIDE SEQUENCE [LARGE SCALE GENOMIC DNA]</scope>
    <source>
        <strain evidence="2 3">UCD-FST 08-225</strain>
    </source>
</reference>
<feature type="compositionally biased region" description="Basic and acidic residues" evidence="1">
    <location>
        <begin position="352"/>
        <end position="364"/>
    </location>
</feature>
<feature type="region of interest" description="Disordered" evidence="1">
    <location>
        <begin position="1"/>
        <end position="58"/>
    </location>
</feature>
<accession>A0A5C5FWW3</accession>
<keyword evidence="3" id="KW-1185">Reference proteome</keyword>
<feature type="compositionally biased region" description="Basic residues" evidence="1">
    <location>
        <begin position="298"/>
        <end position="329"/>
    </location>
</feature>
<feature type="compositionally biased region" description="Basic residues" evidence="1">
    <location>
        <begin position="394"/>
        <end position="414"/>
    </location>
</feature>
<feature type="compositionally biased region" description="Low complexity" evidence="1">
    <location>
        <begin position="46"/>
        <end position="58"/>
    </location>
</feature>
<sequence length="506" mass="55495">MPALERRQYVWPNTATPTTTTSSPSSIQELAQTSATRFVPQATATSDSSDSDSGSGSGVSVWKYGELHAVFPDPAHQGRERAPLNLLPLPRCAPLRAPKLSRPTRTRRLPCSHRRHPVRLCTRRTRSTRFAPPPAPSASRLHPAAAPRPPSPQAKTSVAASSTQGLAAQLERQRLQHRPRGECRTAAPRLRRGAARLCCDTPSPTAAASASTCSATGGAHPPRTLYTPLVAVPPRRRRQQYCPGPDAAHRPFAAPRRSLDPRRSGAPPPRPARRWPPRALVLVLCGPSLVCRPDARPARRPQRREPRHPRRRRSRHGRPRTCSRRCGCRRGRDVRGAPCAPQGREAPEEEEGARGPAREGRGARAPDLLAQGRRWGRDAPACRGMEDGREWGRGRRGRGRQRRERRRARARARARGREGRARGGRGRANARRGAPPRGHFVPVGAAGECRPACEREVDIPPVEYAPACSFRALARCARPVPSRVARLASLLLCRSVAFALPLVTLL</sequence>
<feature type="region of interest" description="Disordered" evidence="1">
    <location>
        <begin position="204"/>
        <end position="274"/>
    </location>
</feature>
<evidence type="ECO:0000313" key="2">
    <source>
        <dbReference type="EMBL" id="TNY20756.1"/>
    </source>
</evidence>
<feature type="compositionally biased region" description="Polar residues" evidence="1">
    <location>
        <begin position="153"/>
        <end position="165"/>
    </location>
</feature>
<dbReference type="Proteomes" id="UP000311382">
    <property type="component" value="Unassembled WGS sequence"/>
</dbReference>
<feature type="compositionally biased region" description="Low complexity" evidence="1">
    <location>
        <begin position="204"/>
        <end position="219"/>
    </location>
</feature>
<dbReference type="AlphaFoldDB" id="A0A5C5FWW3"/>
<evidence type="ECO:0000313" key="3">
    <source>
        <dbReference type="Proteomes" id="UP000311382"/>
    </source>
</evidence>
<gene>
    <name evidence="2" type="ORF">DMC30DRAFT_234348</name>
</gene>
<name>A0A5C5FWW3_9BASI</name>
<feature type="region of interest" description="Disordered" evidence="1">
    <location>
        <begin position="122"/>
        <end position="165"/>
    </location>
</feature>
<feature type="region of interest" description="Disordered" evidence="1">
    <location>
        <begin position="293"/>
        <end position="439"/>
    </location>
</feature>
<dbReference type="EMBL" id="SOZI01000058">
    <property type="protein sequence ID" value="TNY20756.1"/>
    <property type="molecule type" value="Genomic_DNA"/>
</dbReference>
<feature type="compositionally biased region" description="Low complexity" evidence="1">
    <location>
        <begin position="16"/>
        <end position="26"/>
    </location>
</feature>
<comment type="caution">
    <text evidence="2">The sequence shown here is derived from an EMBL/GenBank/DDBJ whole genome shotgun (WGS) entry which is preliminary data.</text>
</comment>
<protein>
    <submittedName>
        <fullName evidence="2">Uncharacterized protein</fullName>
    </submittedName>
</protein>
<proteinExistence type="predicted"/>
<evidence type="ECO:0000256" key="1">
    <source>
        <dbReference type="SAM" id="MobiDB-lite"/>
    </source>
</evidence>
<feature type="compositionally biased region" description="Polar residues" evidence="1">
    <location>
        <begin position="27"/>
        <end position="36"/>
    </location>
</feature>
<feature type="compositionally biased region" description="Basic and acidic residues" evidence="1">
    <location>
        <begin position="384"/>
        <end position="393"/>
    </location>
</feature>
<organism evidence="2 3">
    <name type="scientific">Rhodotorula diobovata</name>
    <dbReference type="NCBI Taxonomy" id="5288"/>
    <lineage>
        <taxon>Eukaryota</taxon>
        <taxon>Fungi</taxon>
        <taxon>Dikarya</taxon>
        <taxon>Basidiomycota</taxon>
        <taxon>Pucciniomycotina</taxon>
        <taxon>Microbotryomycetes</taxon>
        <taxon>Sporidiobolales</taxon>
        <taxon>Sporidiobolaceae</taxon>
        <taxon>Rhodotorula</taxon>
    </lineage>
</organism>